<gene>
    <name evidence="6" type="ORF">QH73_0026760</name>
</gene>
<dbReference type="PANTHER" id="PTHR43179:SF12">
    <property type="entry name" value="GALACTOFURANOSYLTRANSFERASE GLFT2"/>
    <property type="match status" value="1"/>
</dbReference>
<protein>
    <submittedName>
        <fullName evidence="6">Glycosyltransferase</fullName>
    </submittedName>
</protein>
<dbReference type="Pfam" id="PF00535">
    <property type="entry name" value="Glycos_transf_2"/>
    <property type="match status" value="1"/>
</dbReference>
<dbReference type="Proteomes" id="UP000031532">
    <property type="component" value="Unassembled WGS sequence"/>
</dbReference>
<proteinExistence type="inferred from homology"/>
<evidence type="ECO:0000256" key="1">
    <source>
        <dbReference type="ARBA" id="ARBA00004776"/>
    </source>
</evidence>
<comment type="caution">
    <text evidence="6">The sequence shown here is derived from an EMBL/GenBank/DDBJ whole genome shotgun (WGS) entry which is preliminary data.</text>
</comment>
<dbReference type="OrthoDB" id="153025at2"/>
<dbReference type="InterPro" id="IPR029044">
    <property type="entry name" value="Nucleotide-diphossugar_trans"/>
</dbReference>
<keyword evidence="3" id="KW-0328">Glycosyltransferase</keyword>
<comment type="similarity">
    <text evidence="2">Belongs to the glycosyltransferase 2 family.</text>
</comment>
<dbReference type="GO" id="GO:0016757">
    <property type="term" value="F:glycosyltransferase activity"/>
    <property type="evidence" value="ECO:0007669"/>
    <property type="project" value="UniProtKB-KW"/>
</dbReference>
<dbReference type="Gene3D" id="3.90.550.10">
    <property type="entry name" value="Spore Coat Polysaccharide Biosynthesis Protein SpsA, Chain A"/>
    <property type="match status" value="1"/>
</dbReference>
<dbReference type="RefSeq" id="WP_039713690.1">
    <property type="nucleotide sequence ID" value="NZ_JTJC03000017.1"/>
</dbReference>
<feature type="domain" description="Glycosyltransferase 2-like" evidence="5">
    <location>
        <begin position="8"/>
        <end position="128"/>
    </location>
</feature>
<evidence type="ECO:0000259" key="5">
    <source>
        <dbReference type="Pfam" id="PF00535"/>
    </source>
</evidence>
<evidence type="ECO:0000256" key="4">
    <source>
        <dbReference type="ARBA" id="ARBA00022679"/>
    </source>
</evidence>
<dbReference type="SUPFAM" id="SSF53448">
    <property type="entry name" value="Nucleotide-diphospho-sugar transferases"/>
    <property type="match status" value="1"/>
</dbReference>
<evidence type="ECO:0000256" key="2">
    <source>
        <dbReference type="ARBA" id="ARBA00006739"/>
    </source>
</evidence>
<accession>A0A9X5EES9</accession>
<dbReference type="AlphaFoldDB" id="A0A9X5EES9"/>
<sequence length="290" mass="33519">MTQFSFFSVIVPTYQRNDLLAKCLDCLIPEIQTLPAEQYEVIVTDDGFQITAQEMIREFYPWVKWVAGSRKGPAANRNNGAKYARGEWLVFTDDDCLPDPQWLEAYAEAIVAEPACLVFEGRTYVDRPRRSLAETSPVNESGGYLWSCNFAVKKQLFESLTGFDERFPYAAMEDVDFRLRLVKSGYKFSFVKTASVCHPWRAKGGWNKIKQHREATFIYLSIHAEELVNINSVYYLLFALRSFVNQTVPAILQFNFTGINEAFLEHFAYLYMSVLLWRYSLTSMKSLKNQ</sequence>
<comment type="pathway">
    <text evidence="1">Cell wall biogenesis; cell wall polysaccharide biosynthesis.</text>
</comment>
<evidence type="ECO:0000313" key="7">
    <source>
        <dbReference type="Proteomes" id="UP000031532"/>
    </source>
</evidence>
<organism evidence="6 7">
    <name type="scientific">Scytonema millei VB511283</name>
    <dbReference type="NCBI Taxonomy" id="1245923"/>
    <lineage>
        <taxon>Bacteria</taxon>
        <taxon>Bacillati</taxon>
        <taxon>Cyanobacteriota</taxon>
        <taxon>Cyanophyceae</taxon>
        <taxon>Nostocales</taxon>
        <taxon>Scytonemataceae</taxon>
        <taxon>Scytonema</taxon>
    </lineage>
</organism>
<evidence type="ECO:0000256" key="3">
    <source>
        <dbReference type="ARBA" id="ARBA00022676"/>
    </source>
</evidence>
<reference evidence="6 7" key="1">
    <citation type="journal article" date="2015" name="Genome Announc.">
        <title>Draft Genome Sequence of the Terrestrial Cyanobacterium Scytonema millei VB511283, Isolated from Eastern India.</title>
        <authorList>
            <person name="Sen D."/>
            <person name="Chandrababunaidu M.M."/>
            <person name="Singh D."/>
            <person name="Sanghi N."/>
            <person name="Ghorai A."/>
            <person name="Mishra G.P."/>
            <person name="Madduluri M."/>
            <person name="Adhikary S.P."/>
            <person name="Tripathy S."/>
        </authorList>
    </citation>
    <scope>NUCLEOTIDE SEQUENCE [LARGE SCALE GENOMIC DNA]</scope>
    <source>
        <strain evidence="6 7">VB511283</strain>
    </source>
</reference>
<dbReference type="EMBL" id="JTJC03000017">
    <property type="protein sequence ID" value="NHC38179.1"/>
    <property type="molecule type" value="Genomic_DNA"/>
</dbReference>
<evidence type="ECO:0000313" key="6">
    <source>
        <dbReference type="EMBL" id="NHC38179.1"/>
    </source>
</evidence>
<keyword evidence="7" id="KW-1185">Reference proteome</keyword>
<dbReference type="InterPro" id="IPR001173">
    <property type="entry name" value="Glyco_trans_2-like"/>
</dbReference>
<name>A0A9X5EES9_9CYAN</name>
<keyword evidence="4" id="KW-0808">Transferase</keyword>
<dbReference type="PANTHER" id="PTHR43179">
    <property type="entry name" value="RHAMNOSYLTRANSFERASE WBBL"/>
    <property type="match status" value="1"/>
</dbReference>